<organism evidence="1 2">
    <name type="scientific">Artemia franciscana</name>
    <name type="common">Brine shrimp</name>
    <name type="synonym">Artemia sanfranciscana</name>
    <dbReference type="NCBI Taxonomy" id="6661"/>
    <lineage>
        <taxon>Eukaryota</taxon>
        <taxon>Metazoa</taxon>
        <taxon>Ecdysozoa</taxon>
        <taxon>Arthropoda</taxon>
        <taxon>Crustacea</taxon>
        <taxon>Branchiopoda</taxon>
        <taxon>Anostraca</taxon>
        <taxon>Artemiidae</taxon>
        <taxon>Artemia</taxon>
    </lineage>
</organism>
<protein>
    <submittedName>
        <fullName evidence="1">Uncharacterized protein</fullName>
    </submittedName>
</protein>
<dbReference type="EMBL" id="JAVRJZ010000004">
    <property type="protein sequence ID" value="KAK2724127.1"/>
    <property type="molecule type" value="Genomic_DNA"/>
</dbReference>
<reference evidence="1" key="1">
    <citation type="submission" date="2023-07" db="EMBL/GenBank/DDBJ databases">
        <title>Chromosome-level genome assembly of Artemia franciscana.</title>
        <authorList>
            <person name="Jo E."/>
        </authorList>
    </citation>
    <scope>NUCLEOTIDE SEQUENCE</scope>
    <source>
        <tissue evidence="1">Whole body</tissue>
    </source>
</reference>
<proteinExistence type="predicted"/>
<sequence>DTINQPESQYRLEVAEISEGISSVQITVSGTDQKAKDDLLRLKDLILSDCSVEAS</sequence>
<dbReference type="Proteomes" id="UP001187531">
    <property type="component" value="Unassembled WGS sequence"/>
</dbReference>
<name>A0AA88INZ2_ARTSF</name>
<comment type="caution">
    <text evidence="1">The sequence shown here is derived from an EMBL/GenBank/DDBJ whole genome shotgun (WGS) entry which is preliminary data.</text>
</comment>
<evidence type="ECO:0000313" key="2">
    <source>
        <dbReference type="Proteomes" id="UP001187531"/>
    </source>
</evidence>
<feature type="non-terminal residue" evidence="1">
    <location>
        <position position="55"/>
    </location>
</feature>
<gene>
    <name evidence="1" type="ORF">QYM36_002459</name>
</gene>
<feature type="non-terminal residue" evidence="1">
    <location>
        <position position="1"/>
    </location>
</feature>
<dbReference type="AlphaFoldDB" id="A0AA88INZ2"/>
<evidence type="ECO:0000313" key="1">
    <source>
        <dbReference type="EMBL" id="KAK2724127.1"/>
    </source>
</evidence>
<keyword evidence="2" id="KW-1185">Reference proteome</keyword>
<accession>A0AA88INZ2</accession>